<dbReference type="RefSeq" id="XP_023622080.1">
    <property type="nucleotide sequence ID" value="XM_023766312.1"/>
</dbReference>
<dbReference type="Gene3D" id="4.10.240.10">
    <property type="entry name" value="Zn(2)-C6 fungal-type DNA-binding domain"/>
    <property type="match status" value="1"/>
</dbReference>
<gene>
    <name evidence="5" type="ORF">RCC_01067</name>
</gene>
<dbReference type="InterPro" id="IPR036864">
    <property type="entry name" value="Zn2-C6_fun-type_DNA-bd_sf"/>
</dbReference>
<dbReference type="Pfam" id="PF11951">
    <property type="entry name" value="Fungal_trans_2"/>
    <property type="match status" value="2"/>
</dbReference>
<dbReference type="AlphaFoldDB" id="A0A2D3V4G4"/>
<dbReference type="PROSITE" id="PS00463">
    <property type="entry name" value="ZN2_CY6_FUNGAL_1"/>
    <property type="match status" value="1"/>
</dbReference>
<dbReference type="InterPro" id="IPR001138">
    <property type="entry name" value="Zn2Cys6_DnaBD"/>
</dbReference>
<organism evidence="5 6">
    <name type="scientific">Ramularia collo-cygni</name>
    <dbReference type="NCBI Taxonomy" id="112498"/>
    <lineage>
        <taxon>Eukaryota</taxon>
        <taxon>Fungi</taxon>
        <taxon>Dikarya</taxon>
        <taxon>Ascomycota</taxon>
        <taxon>Pezizomycotina</taxon>
        <taxon>Dothideomycetes</taxon>
        <taxon>Dothideomycetidae</taxon>
        <taxon>Mycosphaerellales</taxon>
        <taxon>Mycosphaerellaceae</taxon>
        <taxon>Ramularia</taxon>
    </lineage>
</organism>
<evidence type="ECO:0000313" key="5">
    <source>
        <dbReference type="EMBL" id="CZT15183.1"/>
    </source>
</evidence>
<feature type="domain" description="Zn(2)-C6 fungal-type" evidence="4">
    <location>
        <begin position="14"/>
        <end position="42"/>
    </location>
</feature>
<dbReference type="PANTHER" id="PTHR37534:SF46">
    <property type="entry name" value="ZN(II)2CYS6 TRANSCRIPTION FACTOR (EUROFUNG)"/>
    <property type="match status" value="1"/>
</dbReference>
<name>A0A2D3V4G4_9PEZI</name>
<dbReference type="GO" id="GO:0008270">
    <property type="term" value="F:zinc ion binding"/>
    <property type="evidence" value="ECO:0007669"/>
    <property type="project" value="InterPro"/>
</dbReference>
<dbReference type="OrthoDB" id="3477330at2759"/>
<reference evidence="5 6" key="1">
    <citation type="submission" date="2016-03" db="EMBL/GenBank/DDBJ databases">
        <authorList>
            <person name="Ploux O."/>
        </authorList>
    </citation>
    <scope>NUCLEOTIDE SEQUENCE [LARGE SCALE GENOMIC DNA]</scope>
    <source>
        <strain evidence="5 6">URUG2</strain>
    </source>
</reference>
<dbReference type="GO" id="GO:0000981">
    <property type="term" value="F:DNA-binding transcription factor activity, RNA polymerase II-specific"/>
    <property type="evidence" value="ECO:0007669"/>
    <property type="project" value="InterPro"/>
</dbReference>
<feature type="region of interest" description="Disordered" evidence="3">
    <location>
        <begin position="543"/>
        <end position="563"/>
    </location>
</feature>
<dbReference type="GeneID" id="35596376"/>
<comment type="subcellular location">
    <subcellularLocation>
        <location evidence="1">Nucleus</location>
    </subcellularLocation>
</comment>
<proteinExistence type="predicted"/>
<sequence>MGQTSKSRTHSFGGCWTCRRRRVKCDSGAPTCRRCNNSGLTCEGYGFRFDIPEGVQSSRQNMPASSRPDLLLHLNNDEIDGHLADIDVASKTLHKGPFSLLVSPHGPAAGPQRPPEEQAMRLPSRSRSPSSTGRTRDGRVSKKPNNVSSDCPLKGSLIPQTHGHQRHPFILPELSSLNLHPIEHLLLHRYQHFVTTQLTPEGGFIHSAFAMVAPSMAISNIITPQAGSHASAAILHGILSAAAASLKSHSSAYHAQALQHERIAVQYLRLSVEENSDAYLTLAVAIMVLTVVENLFGHAHTVRAHTQAALRCLVLAAKQDPQDSVVKVIAEQAFFAAAISHVVPQAQVECLKMSFANGQLGYFEKQAGLAVGMLDILHDLNAIYAGGVAAPAETIENLERRLALHRPVKAETEAEDFDGRPRAILYYALQLYFVRAIRGLEPTHPDTLEAIEGGLGQLEALRYTGRESGNCLITWSACILGSECFLGVHQGRFMAWLQARTETQVLKAREILMMTGYSWKMKREMPERYRILWYRVGSDPGKGWHTNKPRDQEASAGSDQVASDQVTIGLTAALEQREAARSTRARVAQET</sequence>
<dbReference type="EMBL" id="FJUY01000001">
    <property type="protein sequence ID" value="CZT15183.1"/>
    <property type="molecule type" value="Genomic_DNA"/>
</dbReference>
<dbReference type="GO" id="GO:0005634">
    <property type="term" value="C:nucleus"/>
    <property type="evidence" value="ECO:0007669"/>
    <property type="project" value="UniProtKB-SubCell"/>
</dbReference>
<dbReference type="SMART" id="SM00066">
    <property type="entry name" value="GAL4"/>
    <property type="match status" value="1"/>
</dbReference>
<feature type="compositionally biased region" description="Low complexity" evidence="3">
    <location>
        <begin position="123"/>
        <end position="133"/>
    </location>
</feature>
<evidence type="ECO:0000259" key="4">
    <source>
        <dbReference type="PROSITE" id="PS50048"/>
    </source>
</evidence>
<dbReference type="SUPFAM" id="SSF57701">
    <property type="entry name" value="Zn2/Cys6 DNA-binding domain"/>
    <property type="match status" value="1"/>
</dbReference>
<dbReference type="CDD" id="cd00067">
    <property type="entry name" value="GAL4"/>
    <property type="match status" value="1"/>
</dbReference>
<protein>
    <recommendedName>
        <fullName evidence="4">Zn(2)-C6 fungal-type domain-containing protein</fullName>
    </recommendedName>
</protein>
<dbReference type="Proteomes" id="UP000225277">
    <property type="component" value="Unassembled WGS sequence"/>
</dbReference>
<evidence type="ECO:0000256" key="2">
    <source>
        <dbReference type="ARBA" id="ARBA00023242"/>
    </source>
</evidence>
<evidence type="ECO:0000256" key="3">
    <source>
        <dbReference type="SAM" id="MobiDB-lite"/>
    </source>
</evidence>
<keyword evidence="2" id="KW-0539">Nucleus</keyword>
<keyword evidence="6" id="KW-1185">Reference proteome</keyword>
<evidence type="ECO:0000256" key="1">
    <source>
        <dbReference type="ARBA" id="ARBA00004123"/>
    </source>
</evidence>
<dbReference type="PANTHER" id="PTHR37534">
    <property type="entry name" value="TRANSCRIPTIONAL ACTIVATOR PROTEIN UGA3"/>
    <property type="match status" value="1"/>
</dbReference>
<feature type="region of interest" description="Disordered" evidence="3">
    <location>
        <begin position="99"/>
        <end position="159"/>
    </location>
</feature>
<dbReference type="Pfam" id="PF00172">
    <property type="entry name" value="Zn_clus"/>
    <property type="match status" value="1"/>
</dbReference>
<accession>A0A2D3V4G4</accession>
<dbReference type="InterPro" id="IPR021858">
    <property type="entry name" value="Fun_TF"/>
</dbReference>
<evidence type="ECO:0000313" key="6">
    <source>
        <dbReference type="Proteomes" id="UP000225277"/>
    </source>
</evidence>
<dbReference type="PROSITE" id="PS50048">
    <property type="entry name" value="ZN2_CY6_FUNGAL_2"/>
    <property type="match status" value="1"/>
</dbReference>